<dbReference type="GO" id="GO:0000160">
    <property type="term" value="P:phosphorelay signal transduction system"/>
    <property type="evidence" value="ECO:0007669"/>
    <property type="project" value="UniProtKB-KW"/>
</dbReference>
<keyword evidence="1 6" id="KW-0597">Phosphoprotein</keyword>
<dbReference type="InterPro" id="IPR001789">
    <property type="entry name" value="Sig_transdc_resp-reg_receiver"/>
</dbReference>
<feature type="domain" description="Response regulatory" evidence="7">
    <location>
        <begin position="6"/>
        <end position="122"/>
    </location>
</feature>
<dbReference type="SMART" id="SM00448">
    <property type="entry name" value="REC"/>
    <property type="match status" value="1"/>
</dbReference>
<dbReference type="Pfam" id="PF00072">
    <property type="entry name" value="Response_reg"/>
    <property type="match status" value="1"/>
</dbReference>
<evidence type="ECO:0000313" key="8">
    <source>
        <dbReference type="EMBL" id="PWK28567.1"/>
    </source>
</evidence>
<gene>
    <name evidence="8" type="ORF">LV89_00771</name>
</gene>
<dbReference type="Proteomes" id="UP000245489">
    <property type="component" value="Unassembled WGS sequence"/>
</dbReference>
<dbReference type="EMBL" id="QGGO01000003">
    <property type="protein sequence ID" value="PWK28567.1"/>
    <property type="molecule type" value="Genomic_DNA"/>
</dbReference>
<proteinExistence type="predicted"/>
<dbReference type="RefSeq" id="WP_109741552.1">
    <property type="nucleotide sequence ID" value="NZ_QGGO01000003.1"/>
</dbReference>
<dbReference type="OrthoDB" id="9789181at2"/>
<protein>
    <submittedName>
        <fullName evidence="8">Response regulator receiver domain-containing protein</fullName>
    </submittedName>
</protein>
<feature type="modified residue" description="4-aspartylphosphate" evidence="6">
    <location>
        <position position="55"/>
    </location>
</feature>
<reference evidence="8 9" key="1">
    <citation type="submission" date="2018-05" db="EMBL/GenBank/DDBJ databases">
        <title>Genomic Encyclopedia of Archaeal and Bacterial Type Strains, Phase II (KMG-II): from individual species to whole genera.</title>
        <authorList>
            <person name="Goeker M."/>
        </authorList>
    </citation>
    <scope>NUCLEOTIDE SEQUENCE [LARGE SCALE GENOMIC DNA]</scope>
    <source>
        <strain evidence="8 9">DSM 22214</strain>
    </source>
</reference>
<dbReference type="AlphaFoldDB" id="A0A316EFN3"/>
<evidence type="ECO:0000256" key="1">
    <source>
        <dbReference type="ARBA" id="ARBA00022553"/>
    </source>
</evidence>
<dbReference type="SUPFAM" id="SSF52172">
    <property type="entry name" value="CheY-like"/>
    <property type="match status" value="1"/>
</dbReference>
<dbReference type="InterPro" id="IPR011006">
    <property type="entry name" value="CheY-like_superfamily"/>
</dbReference>
<dbReference type="PANTHER" id="PTHR44591">
    <property type="entry name" value="STRESS RESPONSE REGULATOR PROTEIN 1"/>
    <property type="match status" value="1"/>
</dbReference>
<accession>A0A316EFN3</accession>
<keyword evidence="5" id="KW-0804">Transcription</keyword>
<evidence type="ECO:0000256" key="2">
    <source>
        <dbReference type="ARBA" id="ARBA00023012"/>
    </source>
</evidence>
<evidence type="ECO:0000256" key="3">
    <source>
        <dbReference type="ARBA" id="ARBA00023015"/>
    </source>
</evidence>
<evidence type="ECO:0000259" key="7">
    <source>
        <dbReference type="PROSITE" id="PS50110"/>
    </source>
</evidence>
<dbReference type="GO" id="GO:0003677">
    <property type="term" value="F:DNA binding"/>
    <property type="evidence" value="ECO:0007669"/>
    <property type="project" value="UniProtKB-KW"/>
</dbReference>
<dbReference type="PANTHER" id="PTHR44591:SF3">
    <property type="entry name" value="RESPONSE REGULATORY DOMAIN-CONTAINING PROTEIN"/>
    <property type="match status" value="1"/>
</dbReference>
<sequence>MKELIKVLIVDDEPSILMSLEFLMKKEGYQVFIARDGSEAMDIIEKEVPSIILLDIMMPNVDGYEVCYHVKNSLRFEHIKVIFLSAKNKEIDMEKGYSVGADLYVTKPFSTRTLVAKVNALAINVVSGSAS</sequence>
<dbReference type="PROSITE" id="PS50110">
    <property type="entry name" value="RESPONSE_REGULATORY"/>
    <property type="match status" value="1"/>
</dbReference>
<comment type="caution">
    <text evidence="8">The sequence shown here is derived from an EMBL/GenBank/DDBJ whole genome shotgun (WGS) entry which is preliminary data.</text>
</comment>
<keyword evidence="9" id="KW-1185">Reference proteome</keyword>
<evidence type="ECO:0000256" key="6">
    <source>
        <dbReference type="PROSITE-ProRule" id="PRU00169"/>
    </source>
</evidence>
<dbReference type="Gene3D" id="3.40.50.2300">
    <property type="match status" value="1"/>
</dbReference>
<keyword evidence="3" id="KW-0805">Transcription regulation</keyword>
<keyword evidence="4" id="KW-0238">DNA-binding</keyword>
<organism evidence="8 9">
    <name type="scientific">Arcicella aurantiaca</name>
    <dbReference type="NCBI Taxonomy" id="591202"/>
    <lineage>
        <taxon>Bacteria</taxon>
        <taxon>Pseudomonadati</taxon>
        <taxon>Bacteroidota</taxon>
        <taxon>Cytophagia</taxon>
        <taxon>Cytophagales</taxon>
        <taxon>Flectobacillaceae</taxon>
        <taxon>Arcicella</taxon>
    </lineage>
</organism>
<keyword evidence="2" id="KW-0902">Two-component regulatory system</keyword>
<evidence type="ECO:0000313" key="9">
    <source>
        <dbReference type="Proteomes" id="UP000245489"/>
    </source>
</evidence>
<evidence type="ECO:0000256" key="4">
    <source>
        <dbReference type="ARBA" id="ARBA00023125"/>
    </source>
</evidence>
<name>A0A316EFN3_9BACT</name>
<dbReference type="FunFam" id="3.40.50.2300:FF:000001">
    <property type="entry name" value="DNA-binding response regulator PhoB"/>
    <property type="match status" value="1"/>
</dbReference>
<dbReference type="InterPro" id="IPR050595">
    <property type="entry name" value="Bact_response_regulator"/>
</dbReference>
<evidence type="ECO:0000256" key="5">
    <source>
        <dbReference type="ARBA" id="ARBA00023163"/>
    </source>
</evidence>
<dbReference type="CDD" id="cd17574">
    <property type="entry name" value="REC_OmpR"/>
    <property type="match status" value="1"/>
</dbReference>